<evidence type="ECO:0000259" key="1">
    <source>
        <dbReference type="Pfam" id="PF07238"/>
    </source>
</evidence>
<dbReference type="Proteomes" id="UP001207654">
    <property type="component" value="Unassembled WGS sequence"/>
</dbReference>
<reference evidence="2 3" key="1">
    <citation type="submission" date="2022-11" db="EMBL/GenBank/DDBJ databases">
        <title>Minimal conservation of predation-associated metabolite biosynthetic gene clusters underscores biosynthetic potential of Myxococcota including descriptions for ten novel species: Archangium lansinium sp. nov., Myxococcus landrumus sp. nov., Nannocystis bai.</title>
        <authorList>
            <person name="Ahearne A."/>
            <person name="Stevens C."/>
            <person name="Phillips K."/>
        </authorList>
    </citation>
    <scope>NUCLEOTIDE SEQUENCE [LARGE SCALE GENOMIC DNA]</scope>
    <source>
        <strain evidence="2 3">MIWBW</strain>
    </source>
</reference>
<accession>A0ABT4A3H8</accession>
<evidence type="ECO:0000313" key="2">
    <source>
        <dbReference type="EMBL" id="MCY1076199.1"/>
    </source>
</evidence>
<dbReference type="InterPro" id="IPR009875">
    <property type="entry name" value="PilZ_domain"/>
</dbReference>
<feature type="domain" description="PilZ" evidence="1">
    <location>
        <begin position="8"/>
        <end position="78"/>
    </location>
</feature>
<dbReference type="RefSeq" id="WP_267535104.1">
    <property type="nucleotide sequence ID" value="NZ_JAPNKA010000001.1"/>
</dbReference>
<proteinExistence type="predicted"/>
<organism evidence="2 3">
    <name type="scientific">Archangium lansingense</name>
    <dbReference type="NCBI Taxonomy" id="2995310"/>
    <lineage>
        <taxon>Bacteria</taxon>
        <taxon>Pseudomonadati</taxon>
        <taxon>Myxococcota</taxon>
        <taxon>Myxococcia</taxon>
        <taxon>Myxococcales</taxon>
        <taxon>Cystobacterineae</taxon>
        <taxon>Archangiaceae</taxon>
        <taxon>Archangium</taxon>
    </lineage>
</organism>
<name>A0ABT4A3H8_9BACT</name>
<comment type="caution">
    <text evidence="2">The sequence shown here is derived from an EMBL/GenBank/DDBJ whole genome shotgun (WGS) entry which is preliminary data.</text>
</comment>
<evidence type="ECO:0000313" key="3">
    <source>
        <dbReference type="Proteomes" id="UP001207654"/>
    </source>
</evidence>
<keyword evidence="3" id="KW-1185">Reference proteome</keyword>
<gene>
    <name evidence="2" type="ORF">OV287_17115</name>
</gene>
<dbReference type="Gene3D" id="2.40.10.220">
    <property type="entry name" value="predicted glycosyltransferase like domains"/>
    <property type="match status" value="1"/>
</dbReference>
<protein>
    <submittedName>
        <fullName evidence="2">PilZ domain-containing protein</fullName>
    </submittedName>
</protein>
<sequence>MSSLSGPERRRYPRYRVRLRIQFLRGEAEVAAEIFNISRSGCLLVTPVAMQVGERVEVFVPALGRPPQAFKVIRTRSVAGSWHAVAADFEPYLPDDAPLLKLRSQDEGPHEDPEQIF</sequence>
<dbReference type="EMBL" id="JAPNKA010000001">
    <property type="protein sequence ID" value="MCY1076199.1"/>
    <property type="molecule type" value="Genomic_DNA"/>
</dbReference>
<dbReference type="SUPFAM" id="SSF141371">
    <property type="entry name" value="PilZ domain-like"/>
    <property type="match status" value="1"/>
</dbReference>
<dbReference type="Pfam" id="PF07238">
    <property type="entry name" value="PilZ"/>
    <property type="match status" value="1"/>
</dbReference>